<keyword evidence="2" id="KW-1185">Reference proteome</keyword>
<dbReference type="EMBL" id="SRRZ01000082">
    <property type="protein sequence ID" value="NQE36354.1"/>
    <property type="molecule type" value="Genomic_DNA"/>
</dbReference>
<dbReference type="Proteomes" id="UP000702425">
    <property type="component" value="Unassembled WGS sequence"/>
</dbReference>
<comment type="caution">
    <text evidence="1">The sequence shown here is derived from an EMBL/GenBank/DDBJ whole genome shotgun (WGS) entry which is preliminary data.</text>
</comment>
<evidence type="ECO:0000313" key="2">
    <source>
        <dbReference type="Proteomes" id="UP000702425"/>
    </source>
</evidence>
<protein>
    <submittedName>
        <fullName evidence="1">Uncharacterized protein</fullName>
    </submittedName>
</protein>
<proteinExistence type="predicted"/>
<dbReference type="RefSeq" id="WP_172190266.1">
    <property type="nucleotide sequence ID" value="NZ_CAWPPK010000299.1"/>
</dbReference>
<sequence length="147" mass="16446">MVSILNKPCSLILEGLVKVMSEKQQLSFKQAVVRQTIYYVSKQLPPEEQDNGERYFISLANKWLEQPTQENAKKASMGVACDYIDGGMRYFDYPSYFLTPAEAAGSSAYGATQSALTASENDSRAAYQWQITAAWAIMNNKEPPLLE</sequence>
<organism evidence="1 2">
    <name type="scientific">Microcoleus asticus IPMA8</name>
    <dbReference type="NCBI Taxonomy" id="2563858"/>
    <lineage>
        <taxon>Bacteria</taxon>
        <taxon>Bacillati</taxon>
        <taxon>Cyanobacteriota</taxon>
        <taxon>Cyanophyceae</taxon>
        <taxon>Oscillatoriophycideae</taxon>
        <taxon>Oscillatoriales</taxon>
        <taxon>Microcoleaceae</taxon>
        <taxon>Microcoleus</taxon>
        <taxon>Microcoleus asticus</taxon>
    </lineage>
</organism>
<name>A0ABX2D120_9CYAN</name>
<reference evidence="1 2" key="1">
    <citation type="journal article" date="2020" name="Sci. Rep.">
        <title>A novel cyanobacterial geosmin producer, revising GeoA distribution and dispersion patterns in Bacteria.</title>
        <authorList>
            <person name="Churro C."/>
            <person name="Semedo-Aguiar A.P."/>
            <person name="Silva A.D."/>
            <person name="Pereira-Leal J.B."/>
            <person name="Leite R.B."/>
        </authorList>
    </citation>
    <scope>NUCLEOTIDE SEQUENCE [LARGE SCALE GENOMIC DNA]</scope>
    <source>
        <strain evidence="1 2">IPMA8</strain>
    </source>
</reference>
<evidence type="ECO:0000313" key="1">
    <source>
        <dbReference type="EMBL" id="NQE36354.1"/>
    </source>
</evidence>
<gene>
    <name evidence="1" type="ORF">E5S67_04119</name>
</gene>
<accession>A0ABX2D120</accession>